<name>A0A3B0U9M1_9ZZZZ</name>
<proteinExistence type="predicted"/>
<reference evidence="1" key="1">
    <citation type="submission" date="2018-06" db="EMBL/GenBank/DDBJ databases">
        <authorList>
            <person name="Zhirakovskaya E."/>
        </authorList>
    </citation>
    <scope>NUCLEOTIDE SEQUENCE</scope>
</reference>
<gene>
    <name evidence="1" type="ORF">MNBD_ALPHA11-1656</name>
</gene>
<dbReference type="AlphaFoldDB" id="A0A3B0U9M1"/>
<accession>A0A3B0U9M1</accession>
<sequence>MIGAKSWRFERQFFKHYFHLAVSKSRFARLSGVASLNAGS</sequence>
<evidence type="ECO:0000313" key="1">
    <source>
        <dbReference type="EMBL" id="VAW21229.1"/>
    </source>
</evidence>
<protein>
    <submittedName>
        <fullName evidence="1">Uncharacterized protein</fullName>
    </submittedName>
</protein>
<dbReference type="EMBL" id="UOEQ01000335">
    <property type="protein sequence ID" value="VAW21229.1"/>
    <property type="molecule type" value="Genomic_DNA"/>
</dbReference>
<organism evidence="1">
    <name type="scientific">hydrothermal vent metagenome</name>
    <dbReference type="NCBI Taxonomy" id="652676"/>
    <lineage>
        <taxon>unclassified sequences</taxon>
        <taxon>metagenomes</taxon>
        <taxon>ecological metagenomes</taxon>
    </lineage>
</organism>